<feature type="transmembrane region" description="Helical" evidence="1">
    <location>
        <begin position="43"/>
        <end position="64"/>
    </location>
</feature>
<evidence type="ECO:0000313" key="3">
    <source>
        <dbReference type="Proteomes" id="UP001176941"/>
    </source>
</evidence>
<keyword evidence="1" id="KW-0812">Transmembrane</keyword>
<proteinExistence type="predicted"/>
<accession>A0ABN8YTG3</accession>
<evidence type="ECO:0008006" key="4">
    <source>
        <dbReference type="Google" id="ProtNLM"/>
    </source>
</evidence>
<dbReference type="EMBL" id="OX459959">
    <property type="protein sequence ID" value="CAI9164794.1"/>
    <property type="molecule type" value="Genomic_DNA"/>
</dbReference>
<protein>
    <recommendedName>
        <fullName evidence="4">NADH dehydrogenase subunit 5</fullName>
    </recommendedName>
</protein>
<keyword evidence="1" id="KW-1133">Transmembrane helix</keyword>
<name>A0ABN8YTG3_RANTA</name>
<dbReference type="Proteomes" id="UP001176941">
    <property type="component" value="Chromosome 23"/>
</dbReference>
<sequence>MSKIHHLIPPTFHHLAFPNSGDSRSSDPAAQGRHLGVIPEATLVLAANIPSILLALLATFLTSIYQKIDYQMSTRIFSISTATAFMQPLFLSSALCTFCFSPAPFPSSMESSVMVLEASVISQFPCSKFLPCLVYVV</sequence>
<reference evidence="2" key="1">
    <citation type="submission" date="2023-04" db="EMBL/GenBank/DDBJ databases">
        <authorList>
            <consortium name="ELIXIR-Norway"/>
        </authorList>
    </citation>
    <scope>NUCLEOTIDE SEQUENCE [LARGE SCALE GENOMIC DNA]</scope>
</reference>
<organism evidence="2 3">
    <name type="scientific">Rangifer tarandus platyrhynchus</name>
    <name type="common">Svalbard reindeer</name>
    <dbReference type="NCBI Taxonomy" id="3082113"/>
    <lineage>
        <taxon>Eukaryota</taxon>
        <taxon>Metazoa</taxon>
        <taxon>Chordata</taxon>
        <taxon>Craniata</taxon>
        <taxon>Vertebrata</taxon>
        <taxon>Euteleostomi</taxon>
        <taxon>Mammalia</taxon>
        <taxon>Eutheria</taxon>
        <taxon>Laurasiatheria</taxon>
        <taxon>Artiodactyla</taxon>
        <taxon>Ruminantia</taxon>
        <taxon>Pecora</taxon>
        <taxon>Cervidae</taxon>
        <taxon>Odocoileinae</taxon>
        <taxon>Rangifer</taxon>
    </lineage>
</organism>
<keyword evidence="1" id="KW-0472">Membrane</keyword>
<gene>
    <name evidence="2" type="ORF">MRATA1EN1_LOCUS13756</name>
</gene>
<keyword evidence="3" id="KW-1185">Reference proteome</keyword>
<evidence type="ECO:0000256" key="1">
    <source>
        <dbReference type="SAM" id="Phobius"/>
    </source>
</evidence>
<evidence type="ECO:0000313" key="2">
    <source>
        <dbReference type="EMBL" id="CAI9164794.1"/>
    </source>
</evidence>